<protein>
    <submittedName>
        <fullName evidence="2">Uncharacterized protein</fullName>
    </submittedName>
</protein>
<organism evidence="2 3">
    <name type="scientific">Trichogramma brassicae</name>
    <dbReference type="NCBI Taxonomy" id="86971"/>
    <lineage>
        <taxon>Eukaryota</taxon>
        <taxon>Metazoa</taxon>
        <taxon>Ecdysozoa</taxon>
        <taxon>Arthropoda</taxon>
        <taxon>Hexapoda</taxon>
        <taxon>Insecta</taxon>
        <taxon>Pterygota</taxon>
        <taxon>Neoptera</taxon>
        <taxon>Endopterygota</taxon>
        <taxon>Hymenoptera</taxon>
        <taxon>Apocrita</taxon>
        <taxon>Proctotrupomorpha</taxon>
        <taxon>Chalcidoidea</taxon>
        <taxon>Trichogrammatidae</taxon>
        <taxon>Trichogramma</taxon>
    </lineage>
</organism>
<keyword evidence="3" id="KW-1185">Reference proteome</keyword>
<evidence type="ECO:0000313" key="3">
    <source>
        <dbReference type="Proteomes" id="UP000479190"/>
    </source>
</evidence>
<proteinExistence type="predicted"/>
<name>A0A6H5IN25_9HYME</name>
<feature type="compositionally biased region" description="Basic and acidic residues" evidence="1">
    <location>
        <begin position="36"/>
        <end position="77"/>
    </location>
</feature>
<evidence type="ECO:0000256" key="1">
    <source>
        <dbReference type="SAM" id="MobiDB-lite"/>
    </source>
</evidence>
<dbReference type="Proteomes" id="UP000479190">
    <property type="component" value="Unassembled WGS sequence"/>
</dbReference>
<sequence>MSIAMHRSRGVQGADQDARPVHAAGRAQAGGVALRQPERARHPDPGQHGPADDHQRPGGARVDQHGDQERPEIDRLGPRGPRGYDLYPFYLNLENNSLTVRVLEKTRVLESSRIVLGSSSSIRVKLEISGTRIVLIIVPHQLVMSVYCGGCVAFQLIERRAVLRFTLCIIYIII</sequence>
<accession>A0A6H5IN25</accession>
<feature type="region of interest" description="Disordered" evidence="1">
    <location>
        <begin position="1"/>
        <end position="80"/>
    </location>
</feature>
<dbReference type="AlphaFoldDB" id="A0A6H5IN25"/>
<reference evidence="2 3" key="1">
    <citation type="submission" date="2020-02" db="EMBL/GenBank/DDBJ databases">
        <authorList>
            <person name="Ferguson B K."/>
        </authorList>
    </citation>
    <scope>NUCLEOTIDE SEQUENCE [LARGE SCALE GENOMIC DNA]</scope>
</reference>
<evidence type="ECO:0000313" key="2">
    <source>
        <dbReference type="EMBL" id="CAB0035986.1"/>
    </source>
</evidence>
<gene>
    <name evidence="2" type="ORF">TBRA_LOCUS7869</name>
</gene>
<dbReference type="EMBL" id="CADCXV010000806">
    <property type="protein sequence ID" value="CAB0035986.1"/>
    <property type="molecule type" value="Genomic_DNA"/>
</dbReference>